<dbReference type="InterPro" id="IPR006439">
    <property type="entry name" value="HAD-SF_hydro_IA"/>
</dbReference>
<reference evidence="2" key="1">
    <citation type="submission" date="2017-04" db="EMBL/GenBank/DDBJ databases">
        <authorList>
            <person name="Varghese N."/>
            <person name="Submissions S."/>
        </authorList>
    </citation>
    <scope>NUCLEOTIDE SEQUENCE [LARGE SCALE GENOMIC DNA]</scope>
    <source>
        <strain evidence="2">RKEM611</strain>
    </source>
</reference>
<dbReference type="NCBIfam" id="TIGR01509">
    <property type="entry name" value="HAD-SF-IA-v3"/>
    <property type="match status" value="1"/>
</dbReference>
<accession>A0A1Y6CNA0</accession>
<organism evidence="1 2">
    <name type="scientific">Pseudobacteriovorax antillogorgiicola</name>
    <dbReference type="NCBI Taxonomy" id="1513793"/>
    <lineage>
        <taxon>Bacteria</taxon>
        <taxon>Pseudomonadati</taxon>
        <taxon>Bdellovibrionota</taxon>
        <taxon>Oligoflexia</taxon>
        <taxon>Oligoflexales</taxon>
        <taxon>Pseudobacteriovoracaceae</taxon>
        <taxon>Pseudobacteriovorax</taxon>
    </lineage>
</organism>
<dbReference type="EMBL" id="FWZT01000021">
    <property type="protein sequence ID" value="SMF61917.1"/>
    <property type="molecule type" value="Genomic_DNA"/>
</dbReference>
<dbReference type="Gene3D" id="3.40.50.1000">
    <property type="entry name" value="HAD superfamily/HAD-like"/>
    <property type="match status" value="1"/>
</dbReference>
<dbReference type="Proteomes" id="UP000192907">
    <property type="component" value="Unassembled WGS sequence"/>
</dbReference>
<keyword evidence="1" id="KW-0378">Hydrolase</keyword>
<dbReference type="CDD" id="cd02603">
    <property type="entry name" value="HAD_sEH-N_like"/>
    <property type="match status" value="1"/>
</dbReference>
<name>A0A1Y6CNA0_9BACT</name>
<dbReference type="InterPro" id="IPR036412">
    <property type="entry name" value="HAD-like_sf"/>
</dbReference>
<dbReference type="PANTHER" id="PTHR43611:SF3">
    <property type="entry name" value="FLAVIN MONONUCLEOTIDE HYDROLASE 1, CHLOROPLATIC"/>
    <property type="match status" value="1"/>
</dbReference>
<dbReference type="SFLD" id="SFLDG01129">
    <property type="entry name" value="C1.5:_HAD__Beta-PGM__Phosphata"/>
    <property type="match status" value="1"/>
</dbReference>
<protein>
    <submittedName>
        <fullName evidence="1">Putative hydrolase of the HAD superfamily</fullName>
    </submittedName>
</protein>
<evidence type="ECO:0000313" key="2">
    <source>
        <dbReference type="Proteomes" id="UP000192907"/>
    </source>
</evidence>
<dbReference type="Gene3D" id="1.10.150.240">
    <property type="entry name" value="Putative phosphatase, domain 2"/>
    <property type="match status" value="1"/>
</dbReference>
<dbReference type="InterPro" id="IPR023198">
    <property type="entry name" value="PGP-like_dom2"/>
</dbReference>
<dbReference type="SFLD" id="SFLDS00003">
    <property type="entry name" value="Haloacid_Dehalogenase"/>
    <property type="match status" value="1"/>
</dbReference>
<dbReference type="STRING" id="1513793.SAMN06296036_1211"/>
<keyword evidence="2" id="KW-1185">Reference proteome</keyword>
<dbReference type="InterPro" id="IPR023214">
    <property type="entry name" value="HAD_sf"/>
</dbReference>
<dbReference type="AlphaFoldDB" id="A0A1Y6CNA0"/>
<dbReference type="PANTHER" id="PTHR43611">
    <property type="entry name" value="ALPHA-D-GLUCOSE 1-PHOSPHATE PHOSPHATASE"/>
    <property type="match status" value="1"/>
</dbReference>
<dbReference type="Pfam" id="PF00702">
    <property type="entry name" value="Hydrolase"/>
    <property type="match status" value="1"/>
</dbReference>
<dbReference type="OrthoDB" id="5291436at2"/>
<gene>
    <name evidence="1" type="ORF">SAMN06296036_1211</name>
</gene>
<evidence type="ECO:0000313" key="1">
    <source>
        <dbReference type="EMBL" id="SMF61917.1"/>
    </source>
</evidence>
<proteinExistence type="predicted"/>
<dbReference type="RefSeq" id="WP_132323020.1">
    <property type="nucleotide sequence ID" value="NZ_FWZT01000021.1"/>
</dbReference>
<dbReference type="SUPFAM" id="SSF56784">
    <property type="entry name" value="HAD-like"/>
    <property type="match status" value="1"/>
</dbReference>
<sequence length="208" mass="23832">MTNYQNYKNIIFDFGGVLLEIDYRKTEDAFCELMGDGSHAGFSQASQSDLFNLIEVGAISNDAFRQGLRDLFQKSDVSDRELDLAWNALLGTIPRDWFEHVKAVGETRRIFLLSNTNAIHLDEVYREMERSLGSVEAFESAFEKVYYSHRLGLRKPHREIFETVIQENQLDPKDTLFIDDSIQHIQGAKELGLGTHHLTGLITDLQFL</sequence>
<dbReference type="GO" id="GO:0016787">
    <property type="term" value="F:hydrolase activity"/>
    <property type="evidence" value="ECO:0007669"/>
    <property type="project" value="UniProtKB-KW"/>
</dbReference>